<accession>A0A9E4KDV9</accession>
<gene>
    <name evidence="2" type="primary">phnP</name>
    <name evidence="2" type="ORF">JAZ07_13890</name>
</gene>
<dbReference type="SUPFAM" id="SSF56281">
    <property type="entry name" value="Metallo-hydrolase/oxidoreductase"/>
    <property type="match status" value="1"/>
</dbReference>
<dbReference type="CDD" id="cd07736">
    <property type="entry name" value="PhnP-like_MBL-fold"/>
    <property type="match status" value="1"/>
</dbReference>
<dbReference type="InterPro" id="IPR017693">
    <property type="entry name" value="Phosphonate_metab_PhnP"/>
</dbReference>
<evidence type="ECO:0000313" key="3">
    <source>
        <dbReference type="Proteomes" id="UP000886667"/>
    </source>
</evidence>
<dbReference type="GO" id="GO:0019700">
    <property type="term" value="P:organic phosphonate catabolic process"/>
    <property type="evidence" value="ECO:0007669"/>
    <property type="project" value="InterPro"/>
</dbReference>
<name>A0A9E4KDV9_9GAMM</name>
<dbReference type="Proteomes" id="UP000886667">
    <property type="component" value="Unassembled WGS sequence"/>
</dbReference>
<evidence type="ECO:0000259" key="1">
    <source>
        <dbReference type="SMART" id="SM00849"/>
    </source>
</evidence>
<sequence>MRLKLLGSGNAAGMPLYGCGCEVCIEASVERQLQRTPCSAQLEIDGRTYLLDAGQMNLTQRFPAGSLDGILLTHFHVDHVQGLFHLRWGIGEEIPVYCPEDEEGCADLYKHPGILRFHSQQAYVPFALDGVQVTPLTLNHSKPTLGYLIACQNEQIAYLTDTKGLPPKTAELLGRQKLDLMVIDCSQMPGCDRPGHNNLDDALVLHKAIRPRQSVLTHIGHDLDIWLKANPQALPDDLLAGYDEQLVYPIE</sequence>
<dbReference type="AlphaFoldDB" id="A0A9E4KDV9"/>
<organism evidence="2 3">
    <name type="scientific">Candidatus Thiodiazotropha taylori</name>
    <dbReference type="NCBI Taxonomy" id="2792791"/>
    <lineage>
        <taxon>Bacteria</taxon>
        <taxon>Pseudomonadati</taxon>
        <taxon>Pseudomonadota</taxon>
        <taxon>Gammaproteobacteria</taxon>
        <taxon>Chromatiales</taxon>
        <taxon>Sedimenticolaceae</taxon>
        <taxon>Candidatus Thiodiazotropha</taxon>
    </lineage>
</organism>
<dbReference type="PANTHER" id="PTHR42663">
    <property type="entry name" value="HYDROLASE C777.06C-RELATED-RELATED"/>
    <property type="match status" value="1"/>
</dbReference>
<dbReference type="SMART" id="SM00849">
    <property type="entry name" value="Lactamase_B"/>
    <property type="match status" value="1"/>
</dbReference>
<comment type="caution">
    <text evidence="2">The sequence shown here is derived from an EMBL/GenBank/DDBJ whole genome shotgun (WGS) entry which is preliminary data.</text>
</comment>
<dbReference type="EC" id="3.1.4.55" evidence="2"/>
<protein>
    <submittedName>
        <fullName evidence="2">Phosphonate metabolism protein PhnP</fullName>
        <ecNumber evidence="2">3.1.4.55</ecNumber>
    </submittedName>
</protein>
<dbReference type="GO" id="GO:0103043">
    <property type="term" value="F:phosphoribosyl 1,2-cyclic phosphate phosphodiesterase activity"/>
    <property type="evidence" value="ECO:0007669"/>
    <property type="project" value="UniProtKB-EC"/>
</dbReference>
<keyword evidence="2" id="KW-0378">Hydrolase</keyword>
<dbReference type="InterPro" id="IPR036866">
    <property type="entry name" value="RibonucZ/Hydroxyglut_hydro"/>
</dbReference>
<dbReference type="NCBIfam" id="TIGR03307">
    <property type="entry name" value="PhnP"/>
    <property type="match status" value="1"/>
</dbReference>
<feature type="domain" description="Metallo-beta-lactamase" evidence="1">
    <location>
        <begin position="37"/>
        <end position="218"/>
    </location>
</feature>
<dbReference type="PANTHER" id="PTHR42663:SF6">
    <property type="entry name" value="HYDROLASE C777.06C-RELATED"/>
    <property type="match status" value="1"/>
</dbReference>
<dbReference type="InterPro" id="IPR035682">
    <property type="entry name" value="PhnP_MBL"/>
</dbReference>
<dbReference type="Gene3D" id="3.60.15.10">
    <property type="entry name" value="Ribonuclease Z/Hydroxyacylglutathione hydrolase-like"/>
    <property type="match status" value="1"/>
</dbReference>
<dbReference type="EMBL" id="JAEPCM010000477">
    <property type="protein sequence ID" value="MCG7947429.1"/>
    <property type="molecule type" value="Genomic_DNA"/>
</dbReference>
<reference evidence="2" key="1">
    <citation type="journal article" date="2021" name="Proc. Natl. Acad. Sci. U.S.A.">
        <title>Global biogeography of chemosynthetic symbionts reveals both localized and globally distributed symbiont groups. .</title>
        <authorList>
            <person name="Osvatic J.T."/>
            <person name="Wilkins L.G.E."/>
            <person name="Leibrecht L."/>
            <person name="Leray M."/>
            <person name="Zauner S."/>
            <person name="Polzin J."/>
            <person name="Camacho Y."/>
            <person name="Gros O."/>
            <person name="van Gils J.A."/>
            <person name="Eisen J.A."/>
            <person name="Petersen J.M."/>
            <person name="Yuen B."/>
        </authorList>
    </citation>
    <scope>NUCLEOTIDE SEQUENCE</scope>
    <source>
        <strain evidence="2">MAGclacostrist064TRANS</strain>
    </source>
</reference>
<proteinExistence type="predicted"/>
<dbReference type="InterPro" id="IPR001279">
    <property type="entry name" value="Metallo-B-lactamas"/>
</dbReference>
<dbReference type="Pfam" id="PF12706">
    <property type="entry name" value="Lactamase_B_2"/>
    <property type="match status" value="1"/>
</dbReference>
<evidence type="ECO:0000313" key="2">
    <source>
        <dbReference type="EMBL" id="MCG7947429.1"/>
    </source>
</evidence>